<dbReference type="Pfam" id="PF13668">
    <property type="entry name" value="Ferritin_2"/>
    <property type="match status" value="1"/>
</dbReference>
<dbReference type="EMBL" id="JBBNAF010000013">
    <property type="protein sequence ID" value="KAK9086432.1"/>
    <property type="molecule type" value="Genomic_DNA"/>
</dbReference>
<name>A0AAP0E8U3_9MAGN</name>
<comment type="caution">
    <text evidence="1">The sequence shown here is derived from an EMBL/GenBank/DDBJ whole genome shotgun (WGS) entry which is preliminary data.</text>
</comment>
<dbReference type="AlphaFoldDB" id="A0AAP0E8U3"/>
<keyword evidence="2" id="KW-1185">Reference proteome</keyword>
<accession>A0AAP0E8U3</accession>
<organism evidence="1 2">
    <name type="scientific">Stephania yunnanensis</name>
    <dbReference type="NCBI Taxonomy" id="152371"/>
    <lineage>
        <taxon>Eukaryota</taxon>
        <taxon>Viridiplantae</taxon>
        <taxon>Streptophyta</taxon>
        <taxon>Embryophyta</taxon>
        <taxon>Tracheophyta</taxon>
        <taxon>Spermatophyta</taxon>
        <taxon>Magnoliopsida</taxon>
        <taxon>Ranunculales</taxon>
        <taxon>Menispermaceae</taxon>
        <taxon>Menispermoideae</taxon>
        <taxon>Cissampelideae</taxon>
        <taxon>Stephania</taxon>
    </lineage>
</organism>
<reference evidence="1 2" key="1">
    <citation type="submission" date="2024-01" db="EMBL/GenBank/DDBJ databases">
        <title>Genome assemblies of Stephania.</title>
        <authorList>
            <person name="Yang L."/>
        </authorList>
    </citation>
    <scope>NUCLEOTIDE SEQUENCE [LARGE SCALE GENOMIC DNA]</scope>
    <source>
        <strain evidence="1">YNDBR</strain>
        <tissue evidence="1">Leaf</tissue>
    </source>
</reference>
<gene>
    <name evidence="1" type="ORF">Syun_028826</name>
</gene>
<dbReference type="PANTHER" id="PTHR31694:SF26">
    <property type="entry name" value="OS05G0151100 PROTEIN"/>
    <property type="match status" value="1"/>
</dbReference>
<sequence length="121" mass="13700">MLASYVIPYMGILGYVGANPSLNGHKTKRLLAGLLGVEAGQDAVIRSYLFERATEIVHPYNHTVAEFTDRVSKLRNKLANNGVKDEASSCHWREELKIRRRPTCCPQTTIPYPILELLLRY</sequence>
<dbReference type="PANTHER" id="PTHR31694">
    <property type="entry name" value="DESICCATION-LIKE PROTEIN"/>
    <property type="match status" value="1"/>
</dbReference>
<dbReference type="Proteomes" id="UP001420932">
    <property type="component" value="Unassembled WGS sequence"/>
</dbReference>
<protein>
    <submittedName>
        <fullName evidence="1">Uncharacterized protein</fullName>
    </submittedName>
</protein>
<proteinExistence type="predicted"/>
<evidence type="ECO:0000313" key="1">
    <source>
        <dbReference type="EMBL" id="KAK9086432.1"/>
    </source>
</evidence>
<dbReference type="InterPro" id="IPR052965">
    <property type="entry name" value="Pigment-catalase-like"/>
</dbReference>
<evidence type="ECO:0000313" key="2">
    <source>
        <dbReference type="Proteomes" id="UP001420932"/>
    </source>
</evidence>